<organism evidence="2 3">
    <name type="scientific">Frankliniella fusca</name>
    <dbReference type="NCBI Taxonomy" id="407009"/>
    <lineage>
        <taxon>Eukaryota</taxon>
        <taxon>Metazoa</taxon>
        <taxon>Ecdysozoa</taxon>
        <taxon>Arthropoda</taxon>
        <taxon>Hexapoda</taxon>
        <taxon>Insecta</taxon>
        <taxon>Pterygota</taxon>
        <taxon>Neoptera</taxon>
        <taxon>Paraneoptera</taxon>
        <taxon>Thysanoptera</taxon>
        <taxon>Terebrantia</taxon>
        <taxon>Thripoidea</taxon>
        <taxon>Thripidae</taxon>
        <taxon>Frankliniella</taxon>
    </lineage>
</organism>
<evidence type="ECO:0000313" key="2">
    <source>
        <dbReference type="EMBL" id="KAK3918671.1"/>
    </source>
</evidence>
<gene>
    <name evidence="2" type="ORF">KUF71_007918</name>
</gene>
<keyword evidence="3" id="KW-1185">Reference proteome</keyword>
<evidence type="ECO:0000259" key="1">
    <source>
        <dbReference type="PROSITE" id="PS50994"/>
    </source>
</evidence>
<dbReference type="EMBL" id="JAHWGI010000960">
    <property type="protein sequence ID" value="KAK3918671.1"/>
    <property type="molecule type" value="Genomic_DNA"/>
</dbReference>
<evidence type="ECO:0000313" key="3">
    <source>
        <dbReference type="Proteomes" id="UP001219518"/>
    </source>
</evidence>
<dbReference type="InterPro" id="IPR001584">
    <property type="entry name" value="Integrase_cat-core"/>
</dbReference>
<reference evidence="2" key="2">
    <citation type="journal article" date="2023" name="BMC Genomics">
        <title>Pest status, molecular evolution, and epigenetic factors derived from the genome assembly of Frankliniella fusca, a thysanopteran phytovirus vector.</title>
        <authorList>
            <person name="Catto M.A."/>
            <person name="Labadie P.E."/>
            <person name="Jacobson A.L."/>
            <person name="Kennedy G.G."/>
            <person name="Srinivasan R."/>
            <person name="Hunt B.G."/>
        </authorList>
    </citation>
    <scope>NUCLEOTIDE SEQUENCE</scope>
    <source>
        <strain evidence="2">PL_HMW_Pooled</strain>
    </source>
</reference>
<dbReference type="AlphaFoldDB" id="A0AAE1HCA6"/>
<dbReference type="PANTHER" id="PTHR37984:SF5">
    <property type="entry name" value="PROTEIN NYNRIN-LIKE"/>
    <property type="match status" value="1"/>
</dbReference>
<dbReference type="InterPro" id="IPR012337">
    <property type="entry name" value="RNaseH-like_sf"/>
</dbReference>
<comment type="caution">
    <text evidence="2">The sequence shown here is derived from an EMBL/GenBank/DDBJ whole genome shotgun (WGS) entry which is preliminary data.</text>
</comment>
<protein>
    <recommendedName>
        <fullName evidence="1">Integrase catalytic domain-containing protein</fullName>
    </recommendedName>
</protein>
<dbReference type="InterPro" id="IPR050951">
    <property type="entry name" value="Retrovirus_Pol_polyprotein"/>
</dbReference>
<accession>A0AAE1HCA6</accession>
<dbReference type="GO" id="GO:0003676">
    <property type="term" value="F:nucleic acid binding"/>
    <property type="evidence" value="ECO:0007669"/>
    <property type="project" value="InterPro"/>
</dbReference>
<dbReference type="Proteomes" id="UP001219518">
    <property type="component" value="Unassembled WGS sequence"/>
</dbReference>
<proteinExistence type="predicted"/>
<dbReference type="GO" id="GO:0015074">
    <property type="term" value="P:DNA integration"/>
    <property type="evidence" value="ECO:0007669"/>
    <property type="project" value="InterPro"/>
</dbReference>
<name>A0AAE1HCA6_9NEOP</name>
<dbReference type="Gene3D" id="3.30.420.10">
    <property type="entry name" value="Ribonuclease H-like superfamily/Ribonuclease H"/>
    <property type="match status" value="1"/>
</dbReference>
<dbReference type="InterPro" id="IPR036397">
    <property type="entry name" value="RNaseH_sf"/>
</dbReference>
<sequence>MDQTTVASVNAALFSIFARWGCLPALLVSDNGPPFESCEFINFLTSLNITLKHSPIYHPASNAQAERGVGTAKRALTKNLQELGDHTPNSPHNPINAVYTFMFTYHNTPSTVTTKTPNELLLSFKPRTLLSQSNPKIASSLGVPTSFTPFREGDTVLVRFAKHPPVNGTIIRQSGSNIYLVKIADVIKQCHFNQHSLKP</sequence>
<dbReference type="PANTHER" id="PTHR37984">
    <property type="entry name" value="PROTEIN CBG26694"/>
    <property type="match status" value="1"/>
</dbReference>
<dbReference type="PROSITE" id="PS50994">
    <property type="entry name" value="INTEGRASE"/>
    <property type="match status" value="1"/>
</dbReference>
<reference evidence="2" key="1">
    <citation type="submission" date="2021-07" db="EMBL/GenBank/DDBJ databases">
        <authorList>
            <person name="Catto M.A."/>
            <person name="Jacobson A."/>
            <person name="Kennedy G."/>
            <person name="Labadie P."/>
            <person name="Hunt B.G."/>
            <person name="Srinivasan R."/>
        </authorList>
    </citation>
    <scope>NUCLEOTIDE SEQUENCE</scope>
    <source>
        <strain evidence="2">PL_HMW_Pooled</strain>
        <tissue evidence="2">Head</tissue>
    </source>
</reference>
<dbReference type="SUPFAM" id="SSF53098">
    <property type="entry name" value="Ribonuclease H-like"/>
    <property type="match status" value="1"/>
</dbReference>
<feature type="domain" description="Integrase catalytic" evidence="1">
    <location>
        <begin position="1"/>
        <end position="125"/>
    </location>
</feature>